<dbReference type="HOGENOM" id="CLU_1450089_0_0_1"/>
<dbReference type="Proteomes" id="UP000026915">
    <property type="component" value="Chromosome 3"/>
</dbReference>
<proteinExistence type="predicted"/>
<sequence>MIAPTCQEASGAVEQNDATTNDHKEDKGIPKEAGSTKQEERADKPKNVDTIVVEPDDLGTEKVVNFEYHDKSKDLPGLSLEHLSIDGTASLQNKKETDHNKDSKDCPGASHEDLPIYAAVPFQNKKEIGIGLSLESTEPSENLYVYEKEVETMSDHKKDSRDAPGSLHEDLSNDGAVYLQNHKETIF</sequence>
<dbReference type="InParanoid" id="A0A061FZ63"/>
<evidence type="ECO:0000256" key="1">
    <source>
        <dbReference type="SAM" id="MobiDB-lite"/>
    </source>
</evidence>
<keyword evidence="3" id="KW-1185">Reference proteome</keyword>
<accession>A0A061FZ63</accession>
<feature type="compositionally biased region" description="Basic and acidic residues" evidence="1">
    <location>
        <begin position="20"/>
        <end position="30"/>
    </location>
</feature>
<gene>
    <name evidence="2" type="ORF">TCM_014878</name>
</gene>
<dbReference type="Gramene" id="EOY22820">
    <property type="protein sequence ID" value="EOY22820"/>
    <property type="gene ID" value="TCM_014878"/>
</dbReference>
<dbReference type="AlphaFoldDB" id="A0A061FZ63"/>
<feature type="compositionally biased region" description="Basic and acidic residues" evidence="1">
    <location>
        <begin position="93"/>
        <end position="112"/>
    </location>
</feature>
<reference evidence="2 3" key="1">
    <citation type="journal article" date="2013" name="Genome Biol.">
        <title>The genome sequence of the most widely cultivated cacao type and its use to identify candidate genes regulating pod color.</title>
        <authorList>
            <person name="Motamayor J.C."/>
            <person name="Mockaitis K."/>
            <person name="Schmutz J."/>
            <person name="Haiminen N."/>
            <person name="Iii D.L."/>
            <person name="Cornejo O."/>
            <person name="Findley S.D."/>
            <person name="Zheng P."/>
            <person name="Utro F."/>
            <person name="Royaert S."/>
            <person name="Saski C."/>
            <person name="Jenkins J."/>
            <person name="Podicheti R."/>
            <person name="Zhao M."/>
            <person name="Scheffler B.E."/>
            <person name="Stack J.C."/>
            <person name="Feltus F.A."/>
            <person name="Mustiga G.M."/>
            <person name="Amores F."/>
            <person name="Phillips W."/>
            <person name="Marelli J.P."/>
            <person name="May G.D."/>
            <person name="Shapiro H."/>
            <person name="Ma J."/>
            <person name="Bustamante C.D."/>
            <person name="Schnell R.J."/>
            <person name="Main D."/>
            <person name="Gilbert D."/>
            <person name="Parida L."/>
            <person name="Kuhn D.N."/>
        </authorList>
    </citation>
    <scope>NUCLEOTIDE SEQUENCE [LARGE SCALE GENOMIC DNA]</scope>
    <source>
        <strain evidence="3">cv. Matina 1-6</strain>
    </source>
</reference>
<organism evidence="2 3">
    <name type="scientific">Theobroma cacao</name>
    <name type="common">Cacao</name>
    <name type="synonym">Cocoa</name>
    <dbReference type="NCBI Taxonomy" id="3641"/>
    <lineage>
        <taxon>Eukaryota</taxon>
        <taxon>Viridiplantae</taxon>
        <taxon>Streptophyta</taxon>
        <taxon>Embryophyta</taxon>
        <taxon>Tracheophyta</taxon>
        <taxon>Spermatophyta</taxon>
        <taxon>Magnoliopsida</taxon>
        <taxon>eudicotyledons</taxon>
        <taxon>Gunneridae</taxon>
        <taxon>Pentapetalae</taxon>
        <taxon>rosids</taxon>
        <taxon>malvids</taxon>
        <taxon>Malvales</taxon>
        <taxon>Malvaceae</taxon>
        <taxon>Byttnerioideae</taxon>
        <taxon>Theobroma</taxon>
    </lineage>
</organism>
<feature type="region of interest" description="Disordered" evidence="1">
    <location>
        <begin position="151"/>
        <end position="175"/>
    </location>
</feature>
<dbReference type="EMBL" id="CM001881">
    <property type="protein sequence ID" value="EOY22820.1"/>
    <property type="molecule type" value="Genomic_DNA"/>
</dbReference>
<evidence type="ECO:0000313" key="3">
    <source>
        <dbReference type="Proteomes" id="UP000026915"/>
    </source>
</evidence>
<feature type="compositionally biased region" description="Basic and acidic residues" evidence="1">
    <location>
        <begin position="37"/>
        <end position="47"/>
    </location>
</feature>
<name>A0A061FZ63_THECC</name>
<feature type="region of interest" description="Disordered" evidence="1">
    <location>
        <begin position="89"/>
        <end position="112"/>
    </location>
</feature>
<feature type="compositionally biased region" description="Basic and acidic residues" evidence="1">
    <location>
        <begin position="151"/>
        <end position="171"/>
    </location>
</feature>
<protein>
    <submittedName>
        <fullName evidence="2">Uncharacterized protein</fullName>
    </submittedName>
</protein>
<feature type="region of interest" description="Disordered" evidence="1">
    <location>
        <begin position="1"/>
        <end position="56"/>
    </location>
</feature>
<evidence type="ECO:0000313" key="2">
    <source>
        <dbReference type="EMBL" id="EOY22820.1"/>
    </source>
</evidence>